<keyword evidence="4" id="KW-0378">Hydrolase</keyword>
<dbReference type="Proteomes" id="UP000178975">
    <property type="component" value="Unassembled WGS sequence"/>
</dbReference>
<dbReference type="Pfam" id="PF00719">
    <property type="entry name" value="Pyrophosphatase"/>
    <property type="match status" value="1"/>
</dbReference>
<comment type="cofactor">
    <cofactor evidence="1">
        <name>Mg(2+)</name>
        <dbReference type="ChEBI" id="CHEBI:18420"/>
    </cofactor>
</comment>
<dbReference type="SUPFAM" id="SSF50324">
    <property type="entry name" value="Inorganic pyrophosphatase"/>
    <property type="match status" value="1"/>
</dbReference>
<dbReference type="GO" id="GO:0000287">
    <property type="term" value="F:magnesium ion binding"/>
    <property type="evidence" value="ECO:0007669"/>
    <property type="project" value="InterPro"/>
</dbReference>
<dbReference type="InterPro" id="IPR036649">
    <property type="entry name" value="Pyrophosphatase_sf"/>
</dbReference>
<keyword evidence="3" id="KW-0479">Metal-binding</keyword>
<comment type="caution">
    <text evidence="6">The sequence shown here is derived from an EMBL/GenBank/DDBJ whole genome shotgun (WGS) entry which is preliminary data.</text>
</comment>
<proteinExistence type="predicted"/>
<keyword evidence="5" id="KW-0460">Magnesium</keyword>
<evidence type="ECO:0000256" key="2">
    <source>
        <dbReference type="ARBA" id="ARBA00012146"/>
    </source>
</evidence>
<sequence>MLDEIKIWLGKKVKVKMDRPLGSKHPDPRFETIYPINYGFIPGTFSEADKEEIDAYVFGPTEPLEEFEGIVIAGIKRDEDGEIKLIVSDGKDYSIKEIEELTYFQEKYHKSRIYK</sequence>
<accession>A0A1F6YSF0</accession>
<dbReference type="EC" id="3.6.1.1" evidence="2"/>
<dbReference type="InterPro" id="IPR008162">
    <property type="entry name" value="Pyrophosphatase"/>
</dbReference>
<dbReference type="EMBL" id="MFWE01000025">
    <property type="protein sequence ID" value="OGJ09268.1"/>
    <property type="molecule type" value="Genomic_DNA"/>
</dbReference>
<reference evidence="6 7" key="1">
    <citation type="journal article" date="2016" name="Nat. Commun.">
        <title>Thousands of microbial genomes shed light on interconnected biogeochemical processes in an aquifer system.</title>
        <authorList>
            <person name="Anantharaman K."/>
            <person name="Brown C.T."/>
            <person name="Hug L.A."/>
            <person name="Sharon I."/>
            <person name="Castelle C.J."/>
            <person name="Probst A.J."/>
            <person name="Thomas B.C."/>
            <person name="Singh A."/>
            <person name="Wilkins M.J."/>
            <person name="Karaoz U."/>
            <person name="Brodie E.L."/>
            <person name="Williams K.H."/>
            <person name="Hubbard S.S."/>
            <person name="Banfield J.F."/>
        </authorList>
    </citation>
    <scope>NUCLEOTIDE SEQUENCE [LARGE SCALE GENOMIC DNA]</scope>
</reference>
<gene>
    <name evidence="6" type="ORF">A2456_00930</name>
</gene>
<evidence type="ECO:0000256" key="3">
    <source>
        <dbReference type="ARBA" id="ARBA00022723"/>
    </source>
</evidence>
<evidence type="ECO:0000313" key="6">
    <source>
        <dbReference type="EMBL" id="OGJ09268.1"/>
    </source>
</evidence>
<evidence type="ECO:0000256" key="4">
    <source>
        <dbReference type="ARBA" id="ARBA00022801"/>
    </source>
</evidence>
<protein>
    <recommendedName>
        <fullName evidence="2">inorganic diphosphatase</fullName>
        <ecNumber evidence="2">3.6.1.1</ecNumber>
    </recommendedName>
</protein>
<evidence type="ECO:0000256" key="1">
    <source>
        <dbReference type="ARBA" id="ARBA00001946"/>
    </source>
</evidence>
<dbReference type="GO" id="GO:0005737">
    <property type="term" value="C:cytoplasm"/>
    <property type="evidence" value="ECO:0007669"/>
    <property type="project" value="InterPro"/>
</dbReference>
<dbReference type="Gene3D" id="3.90.80.10">
    <property type="entry name" value="Inorganic pyrophosphatase"/>
    <property type="match status" value="1"/>
</dbReference>
<dbReference type="GO" id="GO:0004427">
    <property type="term" value="F:inorganic diphosphate phosphatase activity"/>
    <property type="evidence" value="ECO:0007669"/>
    <property type="project" value="UniProtKB-EC"/>
</dbReference>
<evidence type="ECO:0000313" key="7">
    <source>
        <dbReference type="Proteomes" id="UP000178975"/>
    </source>
</evidence>
<organism evidence="6 7">
    <name type="scientific">Candidatus Nomurabacteria bacterium RIFOXYC2_FULL_36_19</name>
    <dbReference type="NCBI Taxonomy" id="1801806"/>
    <lineage>
        <taxon>Bacteria</taxon>
        <taxon>Candidatus Nomuraibacteriota</taxon>
    </lineage>
</organism>
<dbReference type="GO" id="GO:0006796">
    <property type="term" value="P:phosphate-containing compound metabolic process"/>
    <property type="evidence" value="ECO:0007669"/>
    <property type="project" value="InterPro"/>
</dbReference>
<name>A0A1F6YSF0_9BACT</name>
<evidence type="ECO:0000256" key="5">
    <source>
        <dbReference type="ARBA" id="ARBA00022842"/>
    </source>
</evidence>
<dbReference type="AlphaFoldDB" id="A0A1F6YSF0"/>